<dbReference type="PROSITE" id="PS51743">
    <property type="entry name" value="ALPHAVIRUS_MT"/>
    <property type="match status" value="1"/>
</dbReference>
<proteinExistence type="predicted"/>
<dbReference type="InterPro" id="IPR036875">
    <property type="entry name" value="Znf_CCHC_sf"/>
</dbReference>
<evidence type="ECO:0000313" key="5">
    <source>
        <dbReference type="Proteomes" id="UP000613177"/>
    </source>
</evidence>
<reference evidence="4" key="1">
    <citation type="submission" date="2021-01" db="EMBL/GenBank/DDBJ databases">
        <title>Metabolic potential, ecology and presence of endohyphal bacteria is reflected in genomic diversity of Mucoromycotina.</title>
        <authorList>
            <person name="Muszewska A."/>
            <person name="Okrasinska A."/>
            <person name="Steczkiewicz K."/>
            <person name="Drgas O."/>
            <person name="Orlowska M."/>
            <person name="Perlinska-Lenart U."/>
            <person name="Aleksandrzak-Piekarczyk T."/>
            <person name="Szatraj K."/>
            <person name="Zielenkiewicz U."/>
            <person name="Pilsyk S."/>
            <person name="Malc E."/>
            <person name="Mieczkowski P."/>
            <person name="Kruszewska J.S."/>
            <person name="Biernat P."/>
            <person name="Pawlowska J."/>
        </authorList>
    </citation>
    <scope>NUCLEOTIDE SEQUENCE</scope>
    <source>
        <strain evidence="4">WA0000018081</strain>
    </source>
</reference>
<dbReference type="SUPFAM" id="SSF57756">
    <property type="entry name" value="Retrovirus zinc finger-like domains"/>
    <property type="match status" value="1"/>
</dbReference>
<feature type="domain" description="Alphavirus-like MT" evidence="3">
    <location>
        <begin position="211"/>
        <end position="360"/>
    </location>
</feature>
<dbReference type="Proteomes" id="UP000613177">
    <property type="component" value="Unassembled WGS sequence"/>
</dbReference>
<accession>A0A8H7SF20</accession>
<dbReference type="Gene3D" id="4.10.60.10">
    <property type="entry name" value="Zinc finger, CCHC-type"/>
    <property type="match status" value="1"/>
</dbReference>
<dbReference type="GO" id="GO:0016556">
    <property type="term" value="P:mRNA modification"/>
    <property type="evidence" value="ECO:0007669"/>
    <property type="project" value="InterPro"/>
</dbReference>
<dbReference type="GO" id="GO:0008270">
    <property type="term" value="F:zinc ion binding"/>
    <property type="evidence" value="ECO:0007669"/>
    <property type="project" value="UniProtKB-KW"/>
</dbReference>
<keyword evidence="1" id="KW-0863">Zinc-finger</keyword>
<sequence length="360" mass="40137">NSAISRLGVDVSTITTANHLPRGPLSLQEKTRRRNLNLCLYCGNSGHFTSSCPNKRNPPARDVVSTILLNDQDLSVVSFKNYAINSLTRIVPKEHINLVTSIKKSKDQVHIKTYAQHFSFLVNSFAGAIGEGNFKADDVEKAKTLAYEFEAVHTHSDIPIRSIDCIAALSDHDVMEAVYSTFLENGLTAEHACTFYTALMAEEKSDIKNIIQHAQAAKINNFVPEPRRLFHAKINAKAGYDIVVCDFGGNVVVYTLKGTVNRHCCSPIMGLDDAHRWDKRDDMIFNIISEAQEGIEKLEAPDIGISIHSSYDIPMKDWPSIMIAHGTTRVYGVMHYDDSVLDNDSGDWDEIEYYDANVLS</sequence>
<dbReference type="AlphaFoldDB" id="A0A8H7SF20"/>
<name>A0A8H7SF20_9FUNG</name>
<feature type="non-terminal residue" evidence="4">
    <location>
        <position position="1"/>
    </location>
</feature>
<keyword evidence="1" id="KW-0862">Zinc</keyword>
<organism evidence="4 5">
    <name type="scientific">Thamnidium elegans</name>
    <dbReference type="NCBI Taxonomy" id="101142"/>
    <lineage>
        <taxon>Eukaryota</taxon>
        <taxon>Fungi</taxon>
        <taxon>Fungi incertae sedis</taxon>
        <taxon>Mucoromycota</taxon>
        <taxon>Mucoromycotina</taxon>
        <taxon>Mucoromycetes</taxon>
        <taxon>Mucorales</taxon>
        <taxon>Mucorineae</taxon>
        <taxon>Mucoraceae</taxon>
        <taxon>Thamnidium</taxon>
    </lineage>
</organism>
<evidence type="ECO:0000259" key="2">
    <source>
        <dbReference type="PROSITE" id="PS50158"/>
    </source>
</evidence>
<evidence type="ECO:0000259" key="3">
    <source>
        <dbReference type="PROSITE" id="PS51743"/>
    </source>
</evidence>
<dbReference type="GO" id="GO:0008174">
    <property type="term" value="F:mRNA methyltransferase activity"/>
    <property type="evidence" value="ECO:0007669"/>
    <property type="project" value="InterPro"/>
</dbReference>
<dbReference type="InterPro" id="IPR002588">
    <property type="entry name" value="Alphavirus-like_MT_dom"/>
</dbReference>
<gene>
    <name evidence="4" type="ORF">INT48_006072</name>
</gene>
<keyword evidence="5" id="KW-1185">Reference proteome</keyword>
<comment type="caution">
    <text evidence="4">The sequence shown here is derived from an EMBL/GenBank/DDBJ whole genome shotgun (WGS) entry which is preliminary data.</text>
</comment>
<dbReference type="GO" id="GO:0003723">
    <property type="term" value="F:RNA binding"/>
    <property type="evidence" value="ECO:0007669"/>
    <property type="project" value="InterPro"/>
</dbReference>
<feature type="domain" description="CCHC-type" evidence="2">
    <location>
        <begin position="39"/>
        <end position="54"/>
    </location>
</feature>
<protein>
    <recommendedName>
        <fullName evidence="6">CCHC-type domain-containing protein</fullName>
    </recommendedName>
</protein>
<keyword evidence="1" id="KW-0479">Metal-binding</keyword>
<dbReference type="InterPro" id="IPR001878">
    <property type="entry name" value="Znf_CCHC"/>
</dbReference>
<evidence type="ECO:0000313" key="4">
    <source>
        <dbReference type="EMBL" id="KAG2228445.1"/>
    </source>
</evidence>
<dbReference type="EMBL" id="JAEPRE010000469">
    <property type="protein sequence ID" value="KAG2228445.1"/>
    <property type="molecule type" value="Genomic_DNA"/>
</dbReference>
<evidence type="ECO:0008006" key="6">
    <source>
        <dbReference type="Google" id="ProtNLM"/>
    </source>
</evidence>
<dbReference type="GO" id="GO:0006396">
    <property type="term" value="P:RNA processing"/>
    <property type="evidence" value="ECO:0007669"/>
    <property type="project" value="InterPro"/>
</dbReference>
<dbReference type="PROSITE" id="PS50158">
    <property type="entry name" value="ZF_CCHC"/>
    <property type="match status" value="1"/>
</dbReference>
<evidence type="ECO:0000256" key="1">
    <source>
        <dbReference type="PROSITE-ProRule" id="PRU00047"/>
    </source>
</evidence>